<keyword evidence="4 9" id="KW-0808">Transferase</keyword>
<reference evidence="10" key="1">
    <citation type="submission" date="2023-07" db="EMBL/GenBank/DDBJ databases">
        <title>Sequencing the genomes of 1000 actinobacteria strains.</title>
        <authorList>
            <person name="Klenk H.-P."/>
        </authorList>
    </citation>
    <scope>NUCLEOTIDE SEQUENCE</scope>
    <source>
        <strain evidence="10">DSM 107476</strain>
    </source>
</reference>
<keyword evidence="6 9" id="KW-0418">Kinase</keyword>
<dbReference type="GO" id="GO:0046316">
    <property type="term" value="F:gluconokinase activity"/>
    <property type="evidence" value="ECO:0007669"/>
    <property type="project" value="UniProtKB-EC"/>
</dbReference>
<dbReference type="InterPro" id="IPR031322">
    <property type="entry name" value="Shikimate/glucono_kinase"/>
</dbReference>
<comment type="caution">
    <text evidence="10">The sequence shown here is derived from an EMBL/GenBank/DDBJ whole genome shotgun (WGS) entry which is preliminary data.</text>
</comment>
<gene>
    <name evidence="10" type="ORF">J2S39_001826</name>
</gene>
<dbReference type="Pfam" id="PF01202">
    <property type="entry name" value="SKI"/>
    <property type="match status" value="1"/>
</dbReference>
<keyword evidence="11" id="KW-1185">Reference proteome</keyword>
<evidence type="ECO:0000256" key="5">
    <source>
        <dbReference type="ARBA" id="ARBA00022741"/>
    </source>
</evidence>
<evidence type="ECO:0000256" key="2">
    <source>
        <dbReference type="ARBA" id="ARBA00008420"/>
    </source>
</evidence>
<evidence type="ECO:0000313" key="10">
    <source>
        <dbReference type="EMBL" id="MDR7330150.1"/>
    </source>
</evidence>
<dbReference type="CDD" id="cd02021">
    <property type="entry name" value="GntK"/>
    <property type="match status" value="1"/>
</dbReference>
<proteinExistence type="inferred from homology"/>
<evidence type="ECO:0000313" key="11">
    <source>
        <dbReference type="Proteomes" id="UP001180840"/>
    </source>
</evidence>
<keyword evidence="7 9" id="KW-0067">ATP-binding</keyword>
<keyword evidence="5 9" id="KW-0547">Nucleotide-binding</keyword>
<dbReference type="PANTHER" id="PTHR43442:SF3">
    <property type="entry name" value="GLUCONOKINASE-RELATED"/>
    <property type="match status" value="1"/>
</dbReference>
<dbReference type="RefSeq" id="WP_290195591.1">
    <property type="nucleotide sequence ID" value="NZ_CP047654.1"/>
</dbReference>
<dbReference type="InterPro" id="IPR027417">
    <property type="entry name" value="P-loop_NTPase"/>
</dbReference>
<comment type="pathway">
    <text evidence="1">Carbohydrate acid metabolism.</text>
</comment>
<comment type="catalytic activity">
    <reaction evidence="8 9">
        <text>D-gluconate + ATP = 6-phospho-D-gluconate + ADP + H(+)</text>
        <dbReference type="Rhea" id="RHEA:19433"/>
        <dbReference type="ChEBI" id="CHEBI:15378"/>
        <dbReference type="ChEBI" id="CHEBI:18391"/>
        <dbReference type="ChEBI" id="CHEBI:30616"/>
        <dbReference type="ChEBI" id="CHEBI:58759"/>
        <dbReference type="ChEBI" id="CHEBI:456216"/>
        <dbReference type="EC" id="2.7.1.12"/>
    </reaction>
</comment>
<sequence length="168" mass="18518">MTTENKPLHVVVMGVSGSGKTTVGEMLAEQLGLPYYDGDDLHPQANIDKMAQGIPLTDEDRWPWLTLVGEWLAERPAGGVIGCSALKRSYRDAIRAASPGVSFVHVHGAKELLRERMEHRPGHFMPASLLDSQFATLEELDEDEVGQVFDVADTPDRIVEAAALWLKR</sequence>
<evidence type="ECO:0000256" key="1">
    <source>
        <dbReference type="ARBA" id="ARBA00004761"/>
    </source>
</evidence>
<organism evidence="10 11">
    <name type="scientific">Corynebacterium guangdongense</name>
    <dbReference type="NCBI Taxonomy" id="1783348"/>
    <lineage>
        <taxon>Bacteria</taxon>
        <taxon>Bacillati</taxon>
        <taxon>Actinomycetota</taxon>
        <taxon>Actinomycetes</taxon>
        <taxon>Mycobacteriales</taxon>
        <taxon>Corynebacteriaceae</taxon>
        <taxon>Corynebacterium</taxon>
    </lineage>
</organism>
<name>A0ABU1ZYZ7_9CORY</name>
<evidence type="ECO:0000256" key="6">
    <source>
        <dbReference type="ARBA" id="ARBA00022777"/>
    </source>
</evidence>
<dbReference type="PANTHER" id="PTHR43442">
    <property type="entry name" value="GLUCONOKINASE-RELATED"/>
    <property type="match status" value="1"/>
</dbReference>
<dbReference type="SUPFAM" id="SSF52540">
    <property type="entry name" value="P-loop containing nucleoside triphosphate hydrolases"/>
    <property type="match status" value="1"/>
</dbReference>
<dbReference type="InterPro" id="IPR006001">
    <property type="entry name" value="Therm_gnt_kin"/>
</dbReference>
<evidence type="ECO:0000256" key="8">
    <source>
        <dbReference type="ARBA" id="ARBA00048090"/>
    </source>
</evidence>
<evidence type="ECO:0000256" key="9">
    <source>
        <dbReference type="RuleBase" id="RU363066"/>
    </source>
</evidence>
<dbReference type="NCBIfam" id="TIGR01313">
    <property type="entry name" value="therm_gnt_kin"/>
    <property type="match status" value="1"/>
</dbReference>
<dbReference type="Gene3D" id="3.40.50.300">
    <property type="entry name" value="P-loop containing nucleotide triphosphate hydrolases"/>
    <property type="match status" value="1"/>
</dbReference>
<dbReference type="EC" id="2.7.1.12" evidence="3 9"/>
<evidence type="ECO:0000256" key="7">
    <source>
        <dbReference type="ARBA" id="ARBA00022840"/>
    </source>
</evidence>
<evidence type="ECO:0000256" key="3">
    <source>
        <dbReference type="ARBA" id="ARBA00012054"/>
    </source>
</evidence>
<accession>A0ABU1ZYZ7</accession>
<protein>
    <recommendedName>
        <fullName evidence="3 9">Gluconokinase</fullName>
        <ecNumber evidence="3 9">2.7.1.12</ecNumber>
    </recommendedName>
</protein>
<comment type="similarity">
    <text evidence="2 9">Belongs to the gluconokinase GntK/GntV family.</text>
</comment>
<dbReference type="EMBL" id="JAVDXZ010000001">
    <property type="protein sequence ID" value="MDR7330150.1"/>
    <property type="molecule type" value="Genomic_DNA"/>
</dbReference>
<evidence type="ECO:0000256" key="4">
    <source>
        <dbReference type="ARBA" id="ARBA00022679"/>
    </source>
</evidence>
<dbReference type="Proteomes" id="UP001180840">
    <property type="component" value="Unassembled WGS sequence"/>
</dbReference>